<keyword evidence="2" id="KW-1185">Reference proteome</keyword>
<gene>
    <name evidence="1" type="ORF">OLC1_LOCUS3620</name>
</gene>
<evidence type="ECO:0000313" key="2">
    <source>
        <dbReference type="Proteomes" id="UP001161247"/>
    </source>
</evidence>
<name>A0AAV1CBE6_OLDCO</name>
<reference evidence="1" key="1">
    <citation type="submission" date="2023-03" db="EMBL/GenBank/DDBJ databases">
        <authorList>
            <person name="Julca I."/>
        </authorList>
    </citation>
    <scope>NUCLEOTIDE SEQUENCE</scope>
</reference>
<protein>
    <submittedName>
        <fullName evidence="1">OLC1v1026900C1</fullName>
    </submittedName>
</protein>
<dbReference type="Proteomes" id="UP001161247">
    <property type="component" value="Chromosome 1"/>
</dbReference>
<accession>A0AAV1CBE6</accession>
<dbReference type="EMBL" id="OX459118">
    <property type="protein sequence ID" value="CAI9091787.1"/>
    <property type="molecule type" value="Genomic_DNA"/>
</dbReference>
<evidence type="ECO:0000313" key="1">
    <source>
        <dbReference type="EMBL" id="CAI9091787.1"/>
    </source>
</evidence>
<organism evidence="1 2">
    <name type="scientific">Oldenlandia corymbosa var. corymbosa</name>
    <dbReference type="NCBI Taxonomy" id="529605"/>
    <lineage>
        <taxon>Eukaryota</taxon>
        <taxon>Viridiplantae</taxon>
        <taxon>Streptophyta</taxon>
        <taxon>Embryophyta</taxon>
        <taxon>Tracheophyta</taxon>
        <taxon>Spermatophyta</taxon>
        <taxon>Magnoliopsida</taxon>
        <taxon>eudicotyledons</taxon>
        <taxon>Gunneridae</taxon>
        <taxon>Pentapetalae</taxon>
        <taxon>asterids</taxon>
        <taxon>lamiids</taxon>
        <taxon>Gentianales</taxon>
        <taxon>Rubiaceae</taxon>
        <taxon>Rubioideae</taxon>
        <taxon>Spermacoceae</taxon>
        <taxon>Hedyotis-Oldenlandia complex</taxon>
        <taxon>Oldenlandia</taxon>
    </lineage>
</organism>
<sequence>MNGEYDTLACSTGRFVWGKRQPYRGKLVILSYETTRAELMLVIVVKPTARIVRECGNSDRSTVTNGNQNWAFRANGVMGIVAFGLLICGKASGKGAPLCLGPRFSRLQCEDFLGGPLSI</sequence>
<dbReference type="AlphaFoldDB" id="A0AAV1CBE6"/>
<proteinExistence type="predicted"/>